<dbReference type="InterPro" id="IPR023411">
    <property type="entry name" value="RNaseA_AS"/>
</dbReference>
<dbReference type="Pfam" id="PF10122">
    <property type="entry name" value="Zn_ribbon_Com"/>
    <property type="match status" value="1"/>
</dbReference>
<organism evidence="1">
    <name type="scientific">Myoviridae sp. ctwSu1</name>
    <dbReference type="NCBI Taxonomy" id="2825207"/>
    <lineage>
        <taxon>Viruses</taxon>
        <taxon>Duplodnaviria</taxon>
        <taxon>Heunggongvirae</taxon>
        <taxon>Uroviricota</taxon>
        <taxon>Caudoviricetes</taxon>
    </lineage>
</organism>
<proteinExistence type="predicted"/>
<sequence>MRFLFCQNCNKKLLQINNFDKLSIKCTRCKQINTFSNLTYKP</sequence>
<name>A0A8S5U193_9CAUD</name>
<protein>
    <submittedName>
        <fullName evidence="1">DNA-directed RNA polymerase II subunit</fullName>
    </submittedName>
</protein>
<keyword evidence="1" id="KW-0240">DNA-directed RNA polymerase</keyword>
<evidence type="ECO:0000313" key="1">
    <source>
        <dbReference type="EMBL" id="DAF88206.1"/>
    </source>
</evidence>
<dbReference type="InterPro" id="IPR019294">
    <property type="entry name" value="Translation_reg_Com"/>
</dbReference>
<keyword evidence="1" id="KW-0804">Transcription</keyword>
<dbReference type="PROSITE" id="PS00127">
    <property type="entry name" value="RNASE_PANCREATIC"/>
    <property type="match status" value="1"/>
</dbReference>
<dbReference type="GO" id="GO:0000428">
    <property type="term" value="C:DNA-directed RNA polymerase complex"/>
    <property type="evidence" value="ECO:0007669"/>
    <property type="project" value="UniProtKB-KW"/>
</dbReference>
<dbReference type="EMBL" id="BK015981">
    <property type="protein sequence ID" value="DAF88206.1"/>
    <property type="molecule type" value="Genomic_DNA"/>
</dbReference>
<accession>A0A8S5U193</accession>
<reference evidence="1" key="1">
    <citation type="journal article" date="2021" name="Proc. Natl. Acad. Sci. U.S.A.">
        <title>A Catalog of Tens of Thousands of Viruses from Human Metagenomes Reveals Hidden Associations with Chronic Diseases.</title>
        <authorList>
            <person name="Tisza M.J."/>
            <person name="Buck C.B."/>
        </authorList>
    </citation>
    <scope>NUCLEOTIDE SEQUENCE</scope>
    <source>
        <strain evidence="1">CtwSu1</strain>
    </source>
</reference>